<feature type="transmembrane region" description="Helical" evidence="7">
    <location>
        <begin position="318"/>
        <end position="340"/>
    </location>
</feature>
<comment type="subcellular location">
    <subcellularLocation>
        <location evidence="1">Cell membrane</location>
        <topology evidence="1">Multi-pass membrane protein</topology>
    </subcellularLocation>
</comment>
<accession>A0A9W6CAJ5</accession>
<evidence type="ECO:0000256" key="4">
    <source>
        <dbReference type="ARBA" id="ARBA00022989"/>
    </source>
</evidence>
<keyword evidence="5 7" id="KW-0472">Membrane</keyword>
<evidence type="ECO:0000259" key="8">
    <source>
        <dbReference type="Pfam" id="PF02687"/>
    </source>
</evidence>
<organism evidence="9 10">
    <name type="scientific">Sellimonas catena</name>
    <dbReference type="NCBI Taxonomy" id="2994035"/>
    <lineage>
        <taxon>Bacteria</taxon>
        <taxon>Bacillati</taxon>
        <taxon>Bacillota</taxon>
        <taxon>Clostridia</taxon>
        <taxon>Lachnospirales</taxon>
        <taxon>Lachnospiraceae</taxon>
        <taxon>Sellimonas</taxon>
    </lineage>
</organism>
<comment type="similarity">
    <text evidence="6">Belongs to the ABC-4 integral membrane protein family.</text>
</comment>
<dbReference type="Pfam" id="PF02687">
    <property type="entry name" value="FtsX"/>
    <property type="match status" value="2"/>
</dbReference>
<proteinExistence type="inferred from homology"/>
<feature type="transmembrane region" description="Helical" evidence="7">
    <location>
        <begin position="732"/>
        <end position="759"/>
    </location>
</feature>
<sequence length="861" mass="96784">MSTRNNNQLVIKELAQAYYKDNKRQNKVLIIAIAMSVLLLYSAFSIAHGKIRSDYLIDIRGMGTVATVSLENGSEAQYEQMKSLPYIIDTGIQKTVGSATFQDYWEGQLIYLDDSAYEKMMMPAYTDIIGSYPQKADEIMLSASSLQQMEIDHPVIGMEIELRTILSEGAEETDLFSLSGYYTDYVDFSVTEPEAYVSKAFLDQQEISAFPADKIMAVTGSLQDERGIEIKLYSDLTMEYAAQQVFAENPMVKQSVEGVFGSVSIAVGCGIVVILCAFMLIFNVVSITMGKEIRQYGMLKVLGTTEQQLKRIVYYQNIWNILKGIGIGAVAGIVIIKLFLPTVLQKLFMQGLGESDVTGFYPVFMAGAGILMFVTSFFATGLALRQVIKWNAIDSIRYIETGNRTKKKQNLATRFLILEMAWRNITRSKKRLLISVGSLLIGCITALGAEVIMIGTDITNQIEQNPDFRIGILTGIFRFPEMVPDQINDDTPVLSSEMLDTIYKMEGINETTIKTAKGSYAVIDFLADKALQPRRQSLDDPEKTLAFATLQIVDKSYVTELERYVADNNLTVDMNRFASGEGCILLHHNEMSQELELRAEKTLGEPITFYSLDAYGAQESNAANYGKGSLACAGYMDMTEKYFPELQTTSFGNNINYFIMTKKAFEKLGFPEKTFDISFDIEESEDDAVINQKLVQLIQKENQKVGIMDTFYLEANYTLLESEQNRIDTANIILGGLSLVILVIGIMNYGNMLSAVLSVRRKEIAVMQSLGLTKSQLWRMIFYEGIGYWVILILATLIAGSPVIWLLGKAIKSKLLYFKFIYPWKLLFIISVVMFIICFMFSSATYLKNRNLTDELRRTDD</sequence>
<dbReference type="RefSeq" id="WP_281873607.1">
    <property type="nucleotide sequence ID" value="NZ_BSBO01000034.1"/>
</dbReference>
<keyword evidence="3 7" id="KW-0812">Transmembrane</keyword>
<feature type="transmembrane region" description="Helical" evidence="7">
    <location>
        <begin position="826"/>
        <end position="847"/>
    </location>
</feature>
<comment type="caution">
    <text evidence="9">The sequence shown here is derived from an EMBL/GenBank/DDBJ whole genome shotgun (WGS) entry which is preliminary data.</text>
</comment>
<dbReference type="PANTHER" id="PTHR30572:SF4">
    <property type="entry name" value="ABC TRANSPORTER PERMEASE YTRF"/>
    <property type="match status" value="1"/>
</dbReference>
<dbReference type="EMBL" id="BSBO01000034">
    <property type="protein sequence ID" value="GLG05672.1"/>
    <property type="molecule type" value="Genomic_DNA"/>
</dbReference>
<feature type="transmembrane region" description="Helical" evidence="7">
    <location>
        <begin position="28"/>
        <end position="47"/>
    </location>
</feature>
<evidence type="ECO:0000256" key="6">
    <source>
        <dbReference type="ARBA" id="ARBA00038076"/>
    </source>
</evidence>
<dbReference type="GO" id="GO:0005886">
    <property type="term" value="C:plasma membrane"/>
    <property type="evidence" value="ECO:0007669"/>
    <property type="project" value="UniProtKB-SubCell"/>
</dbReference>
<dbReference type="PANTHER" id="PTHR30572">
    <property type="entry name" value="MEMBRANE COMPONENT OF TRANSPORTER-RELATED"/>
    <property type="match status" value="1"/>
</dbReference>
<keyword evidence="4 7" id="KW-1133">Transmembrane helix</keyword>
<evidence type="ECO:0000256" key="5">
    <source>
        <dbReference type="ARBA" id="ARBA00023136"/>
    </source>
</evidence>
<reference evidence="9 10" key="1">
    <citation type="journal article" date="2023" name="Int. J. Syst. Evol. Microbiol.">
        <title>Sellimonas catena sp. nov., isolated from human faeces.</title>
        <authorList>
            <person name="Hisatomi A."/>
            <person name="Ohkuma M."/>
            <person name="Sakamoto M."/>
        </authorList>
    </citation>
    <scope>NUCLEOTIDE SEQUENCE [LARGE SCALE GENOMIC DNA]</scope>
    <source>
        <strain evidence="9 10">12EGH17</strain>
    </source>
</reference>
<keyword evidence="2" id="KW-1003">Cell membrane</keyword>
<evidence type="ECO:0000256" key="7">
    <source>
        <dbReference type="SAM" id="Phobius"/>
    </source>
</evidence>
<feature type="transmembrane region" description="Helical" evidence="7">
    <location>
        <begin position="259"/>
        <end position="285"/>
    </location>
</feature>
<dbReference type="AlphaFoldDB" id="A0A9W6CAJ5"/>
<feature type="domain" description="ABC3 transporter permease C-terminal" evidence="8">
    <location>
        <begin position="271"/>
        <end position="389"/>
    </location>
</feature>
<evidence type="ECO:0000313" key="10">
    <source>
        <dbReference type="Proteomes" id="UP001145145"/>
    </source>
</evidence>
<feature type="domain" description="ABC3 transporter permease C-terminal" evidence="8">
    <location>
        <begin position="737"/>
        <end position="848"/>
    </location>
</feature>
<feature type="transmembrane region" description="Helical" evidence="7">
    <location>
        <begin position="432"/>
        <end position="455"/>
    </location>
</feature>
<dbReference type="Proteomes" id="UP001145145">
    <property type="component" value="Unassembled WGS sequence"/>
</dbReference>
<evidence type="ECO:0000256" key="2">
    <source>
        <dbReference type="ARBA" id="ARBA00022475"/>
    </source>
</evidence>
<protein>
    <submittedName>
        <fullName evidence="9">ABC transporter permease</fullName>
    </submittedName>
</protein>
<evidence type="ECO:0000256" key="3">
    <source>
        <dbReference type="ARBA" id="ARBA00022692"/>
    </source>
</evidence>
<gene>
    <name evidence="9" type="ORF">Selli1_28460</name>
</gene>
<feature type="transmembrane region" description="Helical" evidence="7">
    <location>
        <begin position="360"/>
        <end position="384"/>
    </location>
</feature>
<dbReference type="GO" id="GO:0022857">
    <property type="term" value="F:transmembrane transporter activity"/>
    <property type="evidence" value="ECO:0007669"/>
    <property type="project" value="TreeGrafter"/>
</dbReference>
<feature type="transmembrane region" description="Helical" evidence="7">
    <location>
        <begin position="780"/>
        <end position="806"/>
    </location>
</feature>
<dbReference type="InterPro" id="IPR003838">
    <property type="entry name" value="ABC3_permease_C"/>
</dbReference>
<keyword evidence="10" id="KW-1185">Reference proteome</keyword>
<evidence type="ECO:0000256" key="1">
    <source>
        <dbReference type="ARBA" id="ARBA00004651"/>
    </source>
</evidence>
<evidence type="ECO:0000313" key="9">
    <source>
        <dbReference type="EMBL" id="GLG05672.1"/>
    </source>
</evidence>
<name>A0A9W6CAJ5_9FIRM</name>
<dbReference type="InterPro" id="IPR050250">
    <property type="entry name" value="Macrolide_Exporter_MacB"/>
</dbReference>